<gene>
    <name evidence="1" type="ORF">KFK09_026294</name>
</gene>
<comment type="caution">
    <text evidence="1">The sequence shown here is derived from an EMBL/GenBank/DDBJ whole genome shotgun (WGS) entry which is preliminary data.</text>
</comment>
<dbReference type="EMBL" id="JAGYWB010000018">
    <property type="protein sequence ID" value="KAI0492029.1"/>
    <property type="molecule type" value="Genomic_DNA"/>
</dbReference>
<evidence type="ECO:0000313" key="2">
    <source>
        <dbReference type="Proteomes" id="UP000829196"/>
    </source>
</evidence>
<dbReference type="Proteomes" id="UP000829196">
    <property type="component" value="Unassembled WGS sequence"/>
</dbReference>
<sequence length="74" mass="7914">MPSASNIHVCTSFFNDLVSNNSICAISQCIQPKPNANKNLPLLSLTTQLTPALLHLNKEASMLIWIHSGGGGCH</sequence>
<reference evidence="1" key="1">
    <citation type="journal article" date="2022" name="Front. Genet.">
        <title>Chromosome-Scale Assembly of the Dendrobium nobile Genome Provides Insights Into the Molecular Mechanism of the Biosynthesis of the Medicinal Active Ingredient of Dendrobium.</title>
        <authorList>
            <person name="Xu Q."/>
            <person name="Niu S.-C."/>
            <person name="Li K.-L."/>
            <person name="Zheng P.-J."/>
            <person name="Zhang X.-J."/>
            <person name="Jia Y."/>
            <person name="Liu Y."/>
            <person name="Niu Y.-X."/>
            <person name="Yu L.-H."/>
            <person name="Chen D.-F."/>
            <person name="Zhang G.-Q."/>
        </authorList>
    </citation>
    <scope>NUCLEOTIDE SEQUENCE</scope>
    <source>
        <tissue evidence="1">Leaf</tissue>
    </source>
</reference>
<name>A0A8T3A7J4_DENNO</name>
<evidence type="ECO:0000313" key="1">
    <source>
        <dbReference type="EMBL" id="KAI0492029.1"/>
    </source>
</evidence>
<protein>
    <submittedName>
        <fullName evidence="1">Uncharacterized protein</fullName>
    </submittedName>
</protein>
<dbReference type="AlphaFoldDB" id="A0A8T3A7J4"/>
<organism evidence="1 2">
    <name type="scientific">Dendrobium nobile</name>
    <name type="common">Orchid</name>
    <dbReference type="NCBI Taxonomy" id="94219"/>
    <lineage>
        <taxon>Eukaryota</taxon>
        <taxon>Viridiplantae</taxon>
        <taxon>Streptophyta</taxon>
        <taxon>Embryophyta</taxon>
        <taxon>Tracheophyta</taxon>
        <taxon>Spermatophyta</taxon>
        <taxon>Magnoliopsida</taxon>
        <taxon>Liliopsida</taxon>
        <taxon>Asparagales</taxon>
        <taxon>Orchidaceae</taxon>
        <taxon>Epidendroideae</taxon>
        <taxon>Malaxideae</taxon>
        <taxon>Dendrobiinae</taxon>
        <taxon>Dendrobium</taxon>
    </lineage>
</organism>
<accession>A0A8T3A7J4</accession>
<keyword evidence="2" id="KW-1185">Reference proteome</keyword>
<proteinExistence type="predicted"/>